<keyword evidence="9" id="KW-0472">Membrane</keyword>
<dbReference type="InterPro" id="IPR011990">
    <property type="entry name" value="TPR-like_helical_dom_sf"/>
</dbReference>
<evidence type="ECO:0000313" key="12">
    <source>
        <dbReference type="EMBL" id="KZE82016.1"/>
    </source>
</evidence>
<dbReference type="EMBL" id="LQNU01000049">
    <property type="protein sequence ID" value="KZE82016.1"/>
    <property type="molecule type" value="Genomic_DNA"/>
</dbReference>
<dbReference type="InterPro" id="IPR050482">
    <property type="entry name" value="Sensor_HK_TwoCompSys"/>
</dbReference>
<comment type="catalytic activity">
    <reaction evidence="1">
        <text>ATP + protein L-histidine = ADP + protein N-phospho-L-histidine.</text>
        <dbReference type="EC" id="2.7.13.3"/>
    </reaction>
</comment>
<dbReference type="PROSITE" id="PS51257">
    <property type="entry name" value="PROKAR_LIPOPROTEIN"/>
    <property type="match status" value="1"/>
</dbReference>
<evidence type="ECO:0000259" key="10">
    <source>
        <dbReference type="Pfam" id="PF02518"/>
    </source>
</evidence>
<proteinExistence type="predicted"/>
<feature type="domain" description="Histidine kinase/HSP90-like ATPase" evidence="10">
    <location>
        <begin position="580"/>
        <end position="665"/>
    </location>
</feature>
<evidence type="ECO:0000256" key="9">
    <source>
        <dbReference type="SAM" id="Phobius"/>
    </source>
</evidence>
<sequence>MFNKIAFYILMIIFFVSCTNKVGNQLVTMTEKMAVGSNSFVLSDSLYRSENSRLTKYLLTFSNHSEEGEDLFRFIKAKREKNNLIKNYSEALFLDDSVSVASSSFALGEYYQYNLVQDSSYYYYNKSVQYYKGIKNKEHLQRTYLSLSILLCDRGIFQEAELYLDNAIDLNNKQVNAYTSYAQTHVMGMVKMGLEEYDKAIECFNQANFLLDNVEIKDQYNDYQIALNKLAIKNYLVRAYISKHEYDIADVITNTALIDVNFLKEEDKGLFLPLLLNKKVRVKLRTEKYKEALGYITNLLEVDKRLGNEYSLNLDYILYAEYFFRTGDINKARQYVDKALVSARKYNDLLTQKKALELLLIYDKENIKANFYSYKEVNERINHSNNTVRSSFAKLKYESDSLVTSIELLKNQYFIIVTISTTVVLVLLGVLIFIVFRNKAKEINMVQMYQKDTEKYYDSIIHIQNKVNAVQEIERKKFAKELHDGVLNKLFVTRFSLQQLEKEDLQSAKDMLANEVQEVETFIRHSSQTLLNEDKFLVSDFKQLIEELVMLQNRSKNTYFSCFVDARLDLEILSHRVKVNIYRILQEAFQNVQKYAEASACVLELVYVSETTFTIVINDNGKGFDVKTIKKGLGLKNMGDRLHAINSKLAIDSKEGMGTVISFDILLI</sequence>
<dbReference type="Gene3D" id="1.20.5.1930">
    <property type="match status" value="1"/>
</dbReference>
<dbReference type="SUPFAM" id="SSF48452">
    <property type="entry name" value="TPR-like"/>
    <property type="match status" value="2"/>
</dbReference>
<evidence type="ECO:0000256" key="5">
    <source>
        <dbReference type="ARBA" id="ARBA00022741"/>
    </source>
</evidence>
<dbReference type="GO" id="GO:0016020">
    <property type="term" value="C:membrane"/>
    <property type="evidence" value="ECO:0007669"/>
    <property type="project" value="InterPro"/>
</dbReference>
<protein>
    <recommendedName>
        <fullName evidence="2">histidine kinase</fullName>
        <ecNumber evidence="2">2.7.13.3</ecNumber>
    </recommendedName>
</protein>
<evidence type="ECO:0000256" key="7">
    <source>
        <dbReference type="ARBA" id="ARBA00022840"/>
    </source>
</evidence>
<name>A0A161U899_9FLAO</name>
<dbReference type="Pfam" id="PF07730">
    <property type="entry name" value="HisKA_3"/>
    <property type="match status" value="1"/>
</dbReference>
<dbReference type="Gene3D" id="1.25.40.10">
    <property type="entry name" value="Tetratricopeptide repeat domain"/>
    <property type="match status" value="2"/>
</dbReference>
<dbReference type="SUPFAM" id="SSF55874">
    <property type="entry name" value="ATPase domain of HSP90 chaperone/DNA topoisomerase II/histidine kinase"/>
    <property type="match status" value="1"/>
</dbReference>
<dbReference type="InterPro" id="IPR011712">
    <property type="entry name" value="Sig_transdc_His_kin_sub3_dim/P"/>
</dbReference>
<evidence type="ECO:0000256" key="2">
    <source>
        <dbReference type="ARBA" id="ARBA00012438"/>
    </source>
</evidence>
<dbReference type="Proteomes" id="UP000076630">
    <property type="component" value="Unassembled WGS sequence"/>
</dbReference>
<organism evidence="12 13">
    <name type="scientific">Myroides marinus</name>
    <dbReference type="NCBI Taxonomy" id="703342"/>
    <lineage>
        <taxon>Bacteria</taxon>
        <taxon>Pseudomonadati</taxon>
        <taxon>Bacteroidota</taxon>
        <taxon>Flavobacteriia</taxon>
        <taxon>Flavobacteriales</taxon>
        <taxon>Flavobacteriaceae</taxon>
        <taxon>Myroides</taxon>
    </lineage>
</organism>
<keyword evidence="5" id="KW-0547">Nucleotide-binding</keyword>
<dbReference type="Pfam" id="PF02518">
    <property type="entry name" value="HATPase_c"/>
    <property type="match status" value="1"/>
</dbReference>
<gene>
    <name evidence="12" type="ORF">AV926_07760</name>
</gene>
<evidence type="ECO:0000256" key="8">
    <source>
        <dbReference type="ARBA" id="ARBA00023012"/>
    </source>
</evidence>
<feature type="transmembrane region" description="Helical" evidence="9">
    <location>
        <begin position="413"/>
        <end position="436"/>
    </location>
</feature>
<dbReference type="CDD" id="cd16917">
    <property type="entry name" value="HATPase_UhpB-NarQ-NarX-like"/>
    <property type="match status" value="1"/>
</dbReference>
<evidence type="ECO:0000256" key="6">
    <source>
        <dbReference type="ARBA" id="ARBA00022777"/>
    </source>
</evidence>
<keyword evidence="7" id="KW-0067">ATP-binding</keyword>
<evidence type="ECO:0000256" key="3">
    <source>
        <dbReference type="ARBA" id="ARBA00022553"/>
    </source>
</evidence>
<accession>A0A161U899</accession>
<reference evidence="12 13" key="1">
    <citation type="submission" date="2016-01" db="EMBL/GenBank/DDBJ databases">
        <title>Whole genome sequencing of Myroides marinus L41.</title>
        <authorList>
            <person name="Hong K.W."/>
        </authorList>
    </citation>
    <scope>NUCLEOTIDE SEQUENCE [LARGE SCALE GENOMIC DNA]</scope>
    <source>
        <strain evidence="12 13">L41</strain>
    </source>
</reference>
<comment type="caution">
    <text evidence="12">The sequence shown here is derived from an EMBL/GenBank/DDBJ whole genome shotgun (WGS) entry which is preliminary data.</text>
</comment>
<keyword evidence="9" id="KW-1133">Transmembrane helix</keyword>
<dbReference type="AlphaFoldDB" id="A0A161U899"/>
<keyword evidence="4" id="KW-0808">Transferase</keyword>
<keyword evidence="13" id="KW-1185">Reference proteome</keyword>
<dbReference type="Gene3D" id="3.30.565.10">
    <property type="entry name" value="Histidine kinase-like ATPase, C-terminal domain"/>
    <property type="match status" value="1"/>
</dbReference>
<dbReference type="PANTHER" id="PTHR24421">
    <property type="entry name" value="NITRATE/NITRITE SENSOR PROTEIN NARX-RELATED"/>
    <property type="match status" value="1"/>
</dbReference>
<dbReference type="InterPro" id="IPR036890">
    <property type="entry name" value="HATPase_C_sf"/>
</dbReference>
<keyword evidence="3" id="KW-0597">Phosphoprotein</keyword>
<dbReference type="InterPro" id="IPR003594">
    <property type="entry name" value="HATPase_dom"/>
</dbReference>
<dbReference type="EC" id="2.7.13.3" evidence="2"/>
<dbReference type="GO" id="GO:0000155">
    <property type="term" value="F:phosphorelay sensor kinase activity"/>
    <property type="evidence" value="ECO:0007669"/>
    <property type="project" value="InterPro"/>
</dbReference>
<evidence type="ECO:0000256" key="4">
    <source>
        <dbReference type="ARBA" id="ARBA00022679"/>
    </source>
</evidence>
<evidence type="ECO:0000259" key="11">
    <source>
        <dbReference type="Pfam" id="PF07730"/>
    </source>
</evidence>
<dbReference type="PANTHER" id="PTHR24421:SF10">
    <property type="entry name" value="NITRATE_NITRITE SENSOR PROTEIN NARQ"/>
    <property type="match status" value="1"/>
</dbReference>
<dbReference type="GO" id="GO:0046983">
    <property type="term" value="F:protein dimerization activity"/>
    <property type="evidence" value="ECO:0007669"/>
    <property type="project" value="InterPro"/>
</dbReference>
<keyword evidence="8" id="KW-0902">Two-component regulatory system</keyword>
<keyword evidence="6" id="KW-0418">Kinase</keyword>
<evidence type="ECO:0000256" key="1">
    <source>
        <dbReference type="ARBA" id="ARBA00000085"/>
    </source>
</evidence>
<keyword evidence="9" id="KW-0812">Transmembrane</keyword>
<feature type="domain" description="Signal transduction histidine kinase subgroup 3 dimerisation and phosphoacceptor" evidence="11">
    <location>
        <begin position="474"/>
        <end position="528"/>
    </location>
</feature>
<evidence type="ECO:0000313" key="13">
    <source>
        <dbReference type="Proteomes" id="UP000076630"/>
    </source>
</evidence>
<dbReference type="GO" id="GO:0005524">
    <property type="term" value="F:ATP binding"/>
    <property type="evidence" value="ECO:0007669"/>
    <property type="project" value="UniProtKB-KW"/>
</dbReference>